<dbReference type="Gene3D" id="2.20.25.180">
    <property type="match status" value="1"/>
</dbReference>
<name>A0AAX3ZXT3_9CAUD</name>
<dbReference type="GO" id="GO:0005524">
    <property type="term" value="F:ATP binding"/>
    <property type="evidence" value="ECO:0007669"/>
    <property type="project" value="UniProtKB-UniRule"/>
</dbReference>
<keyword evidence="1" id="KW-0547">Nucleotide-binding</keyword>
<evidence type="ECO:0000256" key="1">
    <source>
        <dbReference type="HAMAP-Rule" id="MF_04154"/>
    </source>
</evidence>
<keyword evidence="1" id="KW-0067">ATP-binding</keyword>
<gene>
    <name evidence="4" type="ORF">CRP804_gp13</name>
</gene>
<dbReference type="Gene3D" id="2.20.25.10">
    <property type="match status" value="1"/>
</dbReference>
<dbReference type="PANTHER" id="PTHR12873:SF0">
    <property type="entry name" value="TWINKLE MTDNA HELICASE"/>
    <property type="match status" value="1"/>
</dbReference>
<keyword evidence="1" id="KW-1194">Viral DNA replication</keyword>
<feature type="domain" description="Toprim" evidence="2">
    <location>
        <begin position="139"/>
        <end position="226"/>
    </location>
</feature>
<dbReference type="PROSITE" id="PS50880">
    <property type="entry name" value="TOPRIM"/>
    <property type="match status" value="1"/>
</dbReference>
<feature type="binding site" evidence="1">
    <location>
        <position position="15"/>
    </location>
    <ligand>
        <name>Zn(2+)</name>
        <dbReference type="ChEBI" id="CHEBI:29105"/>
    </ligand>
</feature>
<feature type="binding site" evidence="1">
    <location>
        <position position="18"/>
    </location>
    <ligand>
        <name>Zn(2+)</name>
        <dbReference type="ChEBI" id="CHEBI:29105"/>
    </ligand>
</feature>
<keyword evidence="1" id="KW-0347">Helicase</keyword>
<dbReference type="Gene3D" id="3.40.50.300">
    <property type="entry name" value="P-loop containing nucleotide triphosphate hydrolases"/>
    <property type="match status" value="1"/>
</dbReference>
<feature type="binding site" evidence="1">
    <location>
        <begin position="296"/>
        <end position="303"/>
    </location>
    <ligand>
        <name>ATP</name>
        <dbReference type="ChEBI" id="CHEBI:30616"/>
    </ligand>
</feature>
<dbReference type="SUPFAM" id="SSF52540">
    <property type="entry name" value="P-loop containing nucleoside triphosphate hydrolases"/>
    <property type="match status" value="1"/>
</dbReference>
<dbReference type="Pfam" id="PF21268">
    <property type="entry name" value="Helic-prim_T7_N"/>
    <property type="match status" value="1"/>
</dbReference>
<keyword evidence="1" id="KW-0862">Zinc</keyword>
<keyword evidence="1" id="KW-0511">Multifunctional enzyme</keyword>
<dbReference type="InterPro" id="IPR027032">
    <property type="entry name" value="Twinkle-like"/>
</dbReference>
<evidence type="ECO:0000259" key="3">
    <source>
        <dbReference type="PROSITE" id="PS51199"/>
    </source>
</evidence>
<comment type="caution">
    <text evidence="1">Lacks conserved residue(s) required for the propagation of feature annotation.</text>
</comment>
<dbReference type="PANTHER" id="PTHR12873">
    <property type="entry name" value="T7-LIKE MITOCHONDRIAL DNA HELICASE"/>
    <property type="match status" value="1"/>
</dbReference>
<comment type="similarity">
    <text evidence="1">Belongs to the Teseptimavirus DNA helicase/primase family.</text>
</comment>
<dbReference type="HAMAP" id="MF_04154">
    <property type="entry name" value="Helic_Prim_T7"/>
    <property type="match status" value="1"/>
</dbReference>
<comment type="domain">
    <text evidence="1">The N-terminus zinc finger domain is essential for delivering the primed DNA template to the DNA polymerase. The central core domain contains the primase activity. The C-terminus region is responsible for the helicase activity and binds 1 Mg(2+)-dTTP.</text>
</comment>
<dbReference type="GO" id="GO:0006269">
    <property type="term" value="P:DNA replication, synthesis of primer"/>
    <property type="evidence" value="ECO:0007669"/>
    <property type="project" value="UniProtKB-KW"/>
</dbReference>
<feature type="binding site" evidence="1">
    <location>
        <position position="145"/>
    </location>
    <ligand>
        <name>Mg(2+)</name>
        <dbReference type="ChEBI" id="CHEBI:18420"/>
        <label>1</label>
        <note>catalytic</note>
    </ligand>
</feature>
<proteinExistence type="inferred from homology"/>
<dbReference type="InterPro" id="IPR048774">
    <property type="entry name" value="Helic-prim_T7_N"/>
</dbReference>
<comment type="function">
    <text evidence="1">ATP-dependent DNA helicase and primase essential for viral DNA replication and recombination. The helicase moves 5' -&gt; 3' on the lagging strand template, unwinding the DNA duplex ahead of the leading strand polymerase at the replication fork and generating ssDNA for both leading and lagging strand synthesis. ATP or dTTP hydrolysis propels each helicase domain to translocate sequentially along DNA. Mediates strand transfer when a joint molecule is available and participates in recombinational DNA repair through its role in strand exchange. Primase activity synthesizes short RNA primers at the sequence 5'-GTC-3' on the lagging strand that the polymerase elongates using dNTPs and providing the primase is still present.</text>
</comment>
<dbReference type="SMART" id="SM00493">
    <property type="entry name" value="TOPRIM"/>
    <property type="match status" value="1"/>
</dbReference>
<evidence type="ECO:0000313" key="4">
    <source>
        <dbReference type="EMBL" id="WMM94891.1"/>
    </source>
</evidence>
<reference evidence="4 5" key="1">
    <citation type="submission" date="2023-08" db="EMBL/GenBank/DDBJ databases">
        <authorList>
            <person name="Du S."/>
            <person name="Wu Z."/>
            <person name="Wu Y."/>
            <person name="Yang M."/>
            <person name="Shao J."/>
            <person name="Liu H."/>
            <person name="Zhao Y."/>
            <person name="Zhang Z."/>
        </authorList>
    </citation>
    <scope>NUCLEOTIDE SEQUENCE [LARGE SCALE GENOMIC DNA]</scope>
</reference>
<feature type="binding site" evidence="1">
    <location>
        <position position="195"/>
    </location>
    <ligand>
        <name>Mg(2+)</name>
        <dbReference type="ChEBI" id="CHEBI:18420"/>
        <label>1</label>
        <note>catalytic</note>
    </ligand>
</feature>
<feature type="domain" description="SF4 helicase" evidence="3">
    <location>
        <begin position="265"/>
        <end position="528"/>
    </location>
</feature>
<organism evidence="4 5">
    <name type="scientific">Roseobacter phage CRP-804</name>
    <dbReference type="NCBI Taxonomy" id="3072850"/>
    <lineage>
        <taxon>Viruses</taxon>
        <taxon>Duplodnaviria</taxon>
        <taxon>Heunggongvirae</taxon>
        <taxon>Uroviricota</taxon>
        <taxon>Caudoviricetes</taxon>
        <taxon>Autographivirales</taxon>
        <taxon>Autographivirales incertae sedis</taxon>
        <taxon>Triteiavirus</taxon>
        <taxon>Triteiavirus CRP804</taxon>
    </lineage>
</organism>
<dbReference type="EMBL" id="OR420734">
    <property type="protein sequence ID" value="WMM94891.1"/>
    <property type="molecule type" value="Genomic_DNA"/>
</dbReference>
<dbReference type="GO" id="GO:0043139">
    <property type="term" value="F:5'-3' DNA helicase activity"/>
    <property type="evidence" value="ECO:0007669"/>
    <property type="project" value="InterPro"/>
</dbReference>
<dbReference type="InterPro" id="IPR027417">
    <property type="entry name" value="P-loop_NTPase"/>
</dbReference>
<keyword evidence="1" id="KW-0235">DNA replication</keyword>
<dbReference type="GO" id="GO:0039693">
    <property type="term" value="P:viral DNA genome replication"/>
    <property type="evidence" value="ECO:0007669"/>
    <property type="project" value="UniProtKB-UniRule"/>
</dbReference>
<keyword evidence="1" id="KW-0863">Zinc-finger</keyword>
<dbReference type="InterPro" id="IPR003593">
    <property type="entry name" value="AAA+_ATPase"/>
</dbReference>
<dbReference type="EC" id="2.7.7.-" evidence="1"/>
<dbReference type="SMART" id="SM00778">
    <property type="entry name" value="Prim_Zn_Ribbon"/>
    <property type="match status" value="1"/>
</dbReference>
<feature type="zinc finger region" description="C4-like; zinc ribbon fold" evidence="1">
    <location>
        <begin position="15"/>
        <end position="37"/>
    </location>
</feature>
<dbReference type="SUPFAM" id="SSF56731">
    <property type="entry name" value="DNA primase core"/>
    <property type="match status" value="1"/>
</dbReference>
<dbReference type="Gene3D" id="3.40.1360.10">
    <property type="match status" value="1"/>
</dbReference>
<sequence>MNTQEESSLVSHGPCPNCGSSDANAEYSDGHFYCFSCETHTAANSNVSTLPRPPKNNPDLIPMGQVESLKKRQITEETCRKFGYTVSSFKGQTVQVANYRRDGEVVAQKIRFPHKDFLFLGNAKESGLFGQHLWKSGGKTLVITEGEIDCLTVSQVFKNKWPVVSIPQGAAGAARAIKRELEFVSSFEKVVIMFDNDEAGIAASKEVAALLKPNQAYIAQLQAKDPSALMMSGRGSEIISAFWDAKEYRPDGIVKGTDIWEMVSTEETTPSIPWPYDGLNNLTHGIRKGELITLTAGSGVGKSQVCREIAYHLIKQGETIGYIALEENVKRTALGLMGLAINKPLHLSKEGVTHADLKSAYDDTVGSGRVYLYDHFGSMAASNLIDKIRYLAKGCDVGFVVLDHLSIVVSGIDDGDERKTIDVLMTQLRSLVEETGIGLILVSHLKRPEGNKGWEEGLKTSLNALRGSAAIAQLSDSVIGLERNQQDAEAANQVTVRVLKNRFSGETGVATTLFYDKDTGRLSEHEFLKDEFNDY</sequence>
<keyword evidence="1" id="KW-0548">Nucleotidyltransferase</keyword>
<dbReference type="Pfam" id="PF13155">
    <property type="entry name" value="Toprim_2"/>
    <property type="match status" value="1"/>
</dbReference>
<evidence type="ECO:0000259" key="2">
    <source>
        <dbReference type="PROSITE" id="PS50880"/>
    </source>
</evidence>
<keyword evidence="1" id="KW-0479">Metal-binding</keyword>
<dbReference type="CDD" id="cd19483">
    <property type="entry name" value="RecA-like_Gp4D_helicase"/>
    <property type="match status" value="1"/>
</dbReference>
<dbReference type="PROSITE" id="PS51199">
    <property type="entry name" value="SF4_HELICASE"/>
    <property type="match status" value="1"/>
</dbReference>
<keyword evidence="5" id="KW-1185">Reference proteome</keyword>
<dbReference type="SMART" id="SM00382">
    <property type="entry name" value="AAA"/>
    <property type="match status" value="1"/>
</dbReference>
<feature type="site" description="dTTP/dATP binding" evidence="1">
    <location>
        <position position="502"/>
    </location>
</feature>
<dbReference type="InterPro" id="IPR007694">
    <property type="entry name" value="DNA_helicase_DnaB-like_C"/>
</dbReference>
<keyword evidence="1" id="KW-0378">Hydrolase</keyword>
<dbReference type="EC" id="3.6.4.12" evidence="1"/>
<dbReference type="InterPro" id="IPR046394">
    <property type="entry name" value="Helic_Prim_T7"/>
</dbReference>
<evidence type="ECO:0000313" key="5">
    <source>
        <dbReference type="Proteomes" id="UP001301871"/>
    </source>
</evidence>
<feature type="site" description="dTTP/dATP binding" evidence="1">
    <location>
        <position position="483"/>
    </location>
</feature>
<feature type="binding site" evidence="1">
    <location>
        <position position="34"/>
    </location>
    <ligand>
        <name>Zn(2+)</name>
        <dbReference type="ChEBI" id="CHEBI:29105"/>
    </ligand>
</feature>
<dbReference type="Pfam" id="PF03796">
    <property type="entry name" value="DnaB_C"/>
    <property type="match status" value="1"/>
</dbReference>
<accession>A0AAX3ZXT3</accession>
<feature type="binding site" evidence="1">
    <location>
        <position position="37"/>
    </location>
    <ligand>
        <name>Zn(2+)</name>
        <dbReference type="ChEBI" id="CHEBI:29105"/>
    </ligand>
</feature>
<keyword evidence="1" id="KW-0808">Transferase</keyword>
<keyword evidence="1" id="KW-0639">Primosome</keyword>
<dbReference type="SUPFAM" id="SSF57783">
    <property type="entry name" value="Zinc beta-ribbon"/>
    <property type="match status" value="1"/>
</dbReference>
<keyword evidence="1" id="KW-0460">Magnesium</keyword>
<comment type="catalytic activity">
    <reaction evidence="1">
        <text>ATP + H2O = ADP + phosphate + H(+)</text>
        <dbReference type="Rhea" id="RHEA:13065"/>
        <dbReference type="ChEBI" id="CHEBI:15377"/>
        <dbReference type="ChEBI" id="CHEBI:15378"/>
        <dbReference type="ChEBI" id="CHEBI:30616"/>
        <dbReference type="ChEBI" id="CHEBI:43474"/>
        <dbReference type="ChEBI" id="CHEBI:456216"/>
        <dbReference type="EC" id="3.6.4.12"/>
    </reaction>
</comment>
<dbReference type="CDD" id="cd01029">
    <property type="entry name" value="TOPRIM_primases"/>
    <property type="match status" value="1"/>
</dbReference>
<dbReference type="InterPro" id="IPR013237">
    <property type="entry name" value="Phage_T7_Gp4_N"/>
</dbReference>
<dbReference type="GO" id="GO:0003899">
    <property type="term" value="F:DNA-directed RNA polymerase activity"/>
    <property type="evidence" value="ECO:0007669"/>
    <property type="project" value="UniProtKB-UniRule"/>
</dbReference>
<feature type="site" description="dTTP/dATP binding" evidence="1">
    <location>
        <position position="515"/>
    </location>
</feature>
<protein>
    <recommendedName>
        <fullName evidence="1">DNA helicase/primase</fullName>
        <ecNumber evidence="1">2.7.7.-</ecNumber>
        <ecNumber evidence="1">3.6.4.12</ecNumber>
    </recommendedName>
</protein>
<comment type="subunit">
    <text evidence="1">Homohexamer. Assembles as a hexamer onto linear or circular ssDNA in the presence of ATP or dTTP. Interacts (via C-terminus) with the viral DNA polymerase that is bound to DNA; this interaction is essential to initiate leading-strand DNA synthesis. The priming complex consists of 2 DNA polymerases and 1 helicase-primase hexamer that assemble on the DNA template. Interacts with the single-stranded DNA-binding protein. Part of the replicase complex that includes the DNA polymerase, the primase/helicase and the single-stranded DNA binding protein.</text>
</comment>
<dbReference type="GO" id="GO:0016787">
    <property type="term" value="F:hydrolase activity"/>
    <property type="evidence" value="ECO:0007669"/>
    <property type="project" value="UniProtKB-KW"/>
</dbReference>
<feature type="site" description="dTTP/dATP binding" evidence="1">
    <location>
        <position position="444"/>
    </location>
</feature>
<dbReference type="GO" id="GO:0008270">
    <property type="term" value="F:zinc ion binding"/>
    <property type="evidence" value="ECO:0007669"/>
    <property type="project" value="UniProtKB-UniRule"/>
</dbReference>
<dbReference type="GO" id="GO:0003697">
    <property type="term" value="F:single-stranded DNA binding"/>
    <property type="evidence" value="ECO:0007669"/>
    <property type="project" value="InterPro"/>
</dbReference>
<feature type="binding site" evidence="1">
    <location>
        <position position="225"/>
    </location>
    <ligand>
        <name>Mg(2+)</name>
        <dbReference type="ChEBI" id="CHEBI:18420"/>
        <label>2</label>
    </ligand>
</feature>
<comment type="cofactor">
    <cofactor evidence="1">
        <name>Mg(2+)</name>
        <dbReference type="ChEBI" id="CHEBI:18420"/>
    </cofactor>
    <text evidence="1">Binds 2 Mg(2+), one of which is catalytic.</text>
</comment>
<dbReference type="InterPro" id="IPR006171">
    <property type="entry name" value="TOPRIM_dom"/>
</dbReference>
<dbReference type="Proteomes" id="UP001301871">
    <property type="component" value="Segment"/>
</dbReference>
<dbReference type="InterPro" id="IPR034154">
    <property type="entry name" value="TOPRIM_DnaG/twinkle"/>
</dbReference>